<dbReference type="GO" id="GO:0042030">
    <property type="term" value="F:ATPase inhibitor activity"/>
    <property type="evidence" value="ECO:0007669"/>
    <property type="project" value="InterPro"/>
</dbReference>
<gene>
    <name evidence="7" type="ORF">EMCG_08182</name>
</gene>
<evidence type="ECO:0000256" key="1">
    <source>
        <dbReference type="ARBA" id="ARBA00004173"/>
    </source>
</evidence>
<feature type="coiled-coil region" evidence="5">
    <location>
        <begin position="58"/>
        <end position="95"/>
    </location>
</feature>
<name>A0A0G2J4Q5_9EURO</name>
<dbReference type="OrthoDB" id="5532350at2759"/>
<evidence type="ECO:0000256" key="3">
    <source>
        <dbReference type="ARBA" id="ARBA00023128"/>
    </source>
</evidence>
<sequence>MLRQAARPLLRASQLPINRSFSVAAARMAEGDVGSPRSTGKLSTSNSWSKKEAADEAIFIKQREMEKLRSLREKLKQQRQHLDELDAHIEQLTKEHGGEQN</sequence>
<feature type="region of interest" description="Disordered" evidence="6">
    <location>
        <begin position="28"/>
        <end position="48"/>
    </location>
</feature>
<accession>A0A0G2J4Q5</accession>
<comment type="function">
    <text evidence="4">Inhibits the enzyme activity of ATPase.</text>
</comment>
<evidence type="ECO:0000313" key="8">
    <source>
        <dbReference type="Proteomes" id="UP000034164"/>
    </source>
</evidence>
<dbReference type="Proteomes" id="UP000034164">
    <property type="component" value="Unassembled WGS sequence"/>
</dbReference>
<evidence type="ECO:0000256" key="4">
    <source>
        <dbReference type="RuleBase" id="RU368087"/>
    </source>
</evidence>
<comment type="caution">
    <text evidence="7">The sequence shown here is derived from an EMBL/GenBank/DDBJ whole genome shotgun (WGS) entry which is preliminary data.</text>
</comment>
<dbReference type="Gene3D" id="1.20.5.500">
    <property type="entry name" value="Single helix bin"/>
    <property type="match status" value="1"/>
</dbReference>
<dbReference type="EMBL" id="LCZI01000536">
    <property type="protein sequence ID" value="KKZ66069.1"/>
    <property type="molecule type" value="Genomic_DNA"/>
</dbReference>
<dbReference type="AlphaFoldDB" id="A0A0G2J4Q5"/>
<dbReference type="Pfam" id="PF04568">
    <property type="entry name" value="IATP"/>
    <property type="match status" value="1"/>
</dbReference>
<reference evidence="8" key="1">
    <citation type="journal article" date="2015" name="PLoS Genet.">
        <title>The dynamic genome and transcriptome of the human fungal pathogen Blastomyces and close relative Emmonsia.</title>
        <authorList>
            <person name="Munoz J.F."/>
            <person name="Gauthier G.M."/>
            <person name="Desjardins C.A."/>
            <person name="Gallo J.E."/>
            <person name="Holder J."/>
            <person name="Sullivan T.D."/>
            <person name="Marty A.J."/>
            <person name="Carmen J.C."/>
            <person name="Chen Z."/>
            <person name="Ding L."/>
            <person name="Gujja S."/>
            <person name="Magrini V."/>
            <person name="Misas E."/>
            <person name="Mitreva M."/>
            <person name="Priest M."/>
            <person name="Saif S."/>
            <person name="Whiston E.A."/>
            <person name="Young S."/>
            <person name="Zeng Q."/>
            <person name="Goldman W.E."/>
            <person name="Mardis E.R."/>
            <person name="Taylor J.W."/>
            <person name="McEwen J.G."/>
            <person name="Clay O.K."/>
            <person name="Klein B.S."/>
            <person name="Cuomo C.A."/>
        </authorList>
    </citation>
    <scope>NUCLEOTIDE SEQUENCE [LARGE SCALE GENOMIC DNA]</scope>
    <source>
        <strain evidence="8">UAMH 3008</strain>
    </source>
</reference>
<keyword evidence="3" id="KW-0496">Mitochondrion</keyword>
<organism evidence="7 8">
    <name type="scientific">[Emmonsia] crescens</name>
    <dbReference type="NCBI Taxonomy" id="73230"/>
    <lineage>
        <taxon>Eukaryota</taxon>
        <taxon>Fungi</taxon>
        <taxon>Dikarya</taxon>
        <taxon>Ascomycota</taxon>
        <taxon>Pezizomycotina</taxon>
        <taxon>Eurotiomycetes</taxon>
        <taxon>Eurotiomycetidae</taxon>
        <taxon>Onygenales</taxon>
        <taxon>Ajellomycetaceae</taxon>
        <taxon>Emergomyces</taxon>
    </lineage>
</organism>
<dbReference type="GO" id="GO:0005739">
    <property type="term" value="C:mitochondrion"/>
    <property type="evidence" value="ECO:0007669"/>
    <property type="project" value="UniProtKB-SubCell"/>
</dbReference>
<comment type="similarity">
    <text evidence="2 4">Belongs to the ATPase inhibitor family.</text>
</comment>
<feature type="compositionally biased region" description="Polar residues" evidence="6">
    <location>
        <begin position="36"/>
        <end position="48"/>
    </location>
</feature>
<evidence type="ECO:0000256" key="2">
    <source>
        <dbReference type="ARBA" id="ARBA00010901"/>
    </source>
</evidence>
<dbReference type="VEuPathDB" id="FungiDB:EMCG_08182"/>
<dbReference type="InterPro" id="IPR007648">
    <property type="entry name" value="ATPase_inhibitor_mt"/>
</dbReference>
<evidence type="ECO:0000256" key="6">
    <source>
        <dbReference type="SAM" id="MobiDB-lite"/>
    </source>
</evidence>
<keyword evidence="5" id="KW-0175">Coiled coil</keyword>
<proteinExistence type="inferred from homology"/>
<evidence type="ECO:0000256" key="5">
    <source>
        <dbReference type="SAM" id="Coils"/>
    </source>
</evidence>
<protein>
    <recommendedName>
        <fullName evidence="4">ATPase inhibitor, mitochondrial</fullName>
    </recommendedName>
</protein>
<evidence type="ECO:0000313" key="7">
    <source>
        <dbReference type="EMBL" id="KKZ66069.1"/>
    </source>
</evidence>
<comment type="subcellular location">
    <subcellularLocation>
        <location evidence="1">Mitochondrion</location>
    </subcellularLocation>
</comment>